<evidence type="ECO:0000313" key="3">
    <source>
        <dbReference type="EMBL" id="KAE9169765.1"/>
    </source>
</evidence>
<gene>
    <name evidence="3" type="ORF">PF002_g30271</name>
    <name evidence="2" type="ORF">PF007_g19775</name>
</gene>
<dbReference type="EMBL" id="QXGD01004595">
    <property type="protein sequence ID" value="KAE9169765.1"/>
    <property type="molecule type" value="Genomic_DNA"/>
</dbReference>
<organism evidence="2 5">
    <name type="scientific">Phytophthora fragariae</name>
    <dbReference type="NCBI Taxonomy" id="53985"/>
    <lineage>
        <taxon>Eukaryota</taxon>
        <taxon>Sar</taxon>
        <taxon>Stramenopiles</taxon>
        <taxon>Oomycota</taxon>
        <taxon>Peronosporomycetes</taxon>
        <taxon>Peronosporales</taxon>
        <taxon>Peronosporaceae</taxon>
        <taxon>Phytophthora</taxon>
    </lineage>
</organism>
<dbReference type="Proteomes" id="UP000441208">
    <property type="component" value="Unassembled WGS sequence"/>
</dbReference>
<dbReference type="Proteomes" id="UP000440367">
    <property type="component" value="Unassembled WGS sequence"/>
</dbReference>
<evidence type="ECO:0000313" key="2">
    <source>
        <dbReference type="EMBL" id="KAE9088966.1"/>
    </source>
</evidence>
<dbReference type="AlphaFoldDB" id="A0A6A3R485"/>
<feature type="region of interest" description="Disordered" evidence="1">
    <location>
        <begin position="22"/>
        <end position="45"/>
    </location>
</feature>
<comment type="caution">
    <text evidence="2">The sequence shown here is derived from an EMBL/GenBank/DDBJ whole genome shotgun (WGS) entry which is preliminary data.</text>
</comment>
<evidence type="ECO:0000313" key="4">
    <source>
        <dbReference type="Proteomes" id="UP000440367"/>
    </source>
</evidence>
<proteinExistence type="predicted"/>
<dbReference type="EMBL" id="QXFZ01001528">
    <property type="protein sequence ID" value="KAE9088966.1"/>
    <property type="molecule type" value="Genomic_DNA"/>
</dbReference>
<sequence>MNFAAISISQTKLKNLNYPSGFPSSQGFSKEDEKRPFQVRTKGIS</sequence>
<evidence type="ECO:0000313" key="5">
    <source>
        <dbReference type="Proteomes" id="UP000441208"/>
    </source>
</evidence>
<protein>
    <submittedName>
        <fullName evidence="2">Uncharacterized protein</fullName>
    </submittedName>
</protein>
<name>A0A6A3R485_9STRA</name>
<accession>A0A6A3R485</accession>
<reference evidence="4 5" key="1">
    <citation type="submission" date="2018-08" db="EMBL/GenBank/DDBJ databases">
        <title>Genomic investigation of the strawberry pathogen Phytophthora fragariae indicates pathogenicity is determined by transcriptional variation in three key races.</title>
        <authorList>
            <person name="Adams T.M."/>
            <person name="Armitage A.D."/>
            <person name="Sobczyk M.K."/>
            <person name="Bates H.J."/>
            <person name="Dunwell J.M."/>
            <person name="Nellist C.F."/>
            <person name="Harrison R.J."/>
        </authorList>
    </citation>
    <scope>NUCLEOTIDE SEQUENCE [LARGE SCALE GENOMIC DNA]</scope>
    <source>
        <strain evidence="3 4">BC-1</strain>
        <strain evidence="2 5">NOV-71</strain>
    </source>
</reference>
<evidence type="ECO:0000256" key="1">
    <source>
        <dbReference type="SAM" id="MobiDB-lite"/>
    </source>
</evidence>